<keyword evidence="2" id="KW-1185">Reference proteome</keyword>
<evidence type="ECO:0000313" key="1">
    <source>
        <dbReference type="EMBL" id="RZS70648.1"/>
    </source>
</evidence>
<reference evidence="1 2" key="1">
    <citation type="submission" date="2019-02" db="EMBL/GenBank/DDBJ databases">
        <title>Genomic Encyclopedia of Type Strains, Phase IV (KMG-IV): sequencing the most valuable type-strain genomes for metagenomic binning, comparative biology and taxonomic classification.</title>
        <authorList>
            <person name="Goeker M."/>
        </authorList>
    </citation>
    <scope>NUCLEOTIDE SEQUENCE [LARGE SCALE GENOMIC DNA]</scope>
    <source>
        <strain evidence="1 2">DSM 18116</strain>
    </source>
</reference>
<accession>A0A4Q7MQL7</accession>
<sequence>MTKWQSKLIRQLLLFYREYYKKCVSKKFNNFKLATWKRKTLISRASR</sequence>
<gene>
    <name evidence="1" type="ORF">EV199_2540</name>
</gene>
<dbReference type="AlphaFoldDB" id="A0A4Q7MQL7"/>
<dbReference type="Proteomes" id="UP000293874">
    <property type="component" value="Unassembled WGS sequence"/>
</dbReference>
<name>A0A4Q7MQL7_9BACT</name>
<comment type="caution">
    <text evidence="1">The sequence shown here is derived from an EMBL/GenBank/DDBJ whole genome shotgun (WGS) entry which is preliminary data.</text>
</comment>
<organism evidence="1 2">
    <name type="scientific">Pseudobacter ginsenosidimutans</name>
    <dbReference type="NCBI Taxonomy" id="661488"/>
    <lineage>
        <taxon>Bacteria</taxon>
        <taxon>Pseudomonadati</taxon>
        <taxon>Bacteroidota</taxon>
        <taxon>Chitinophagia</taxon>
        <taxon>Chitinophagales</taxon>
        <taxon>Chitinophagaceae</taxon>
        <taxon>Pseudobacter</taxon>
    </lineage>
</organism>
<feature type="non-terminal residue" evidence="1">
    <location>
        <position position="47"/>
    </location>
</feature>
<proteinExistence type="predicted"/>
<dbReference type="EMBL" id="SGXA01000002">
    <property type="protein sequence ID" value="RZS70648.1"/>
    <property type="molecule type" value="Genomic_DNA"/>
</dbReference>
<evidence type="ECO:0000313" key="2">
    <source>
        <dbReference type="Proteomes" id="UP000293874"/>
    </source>
</evidence>
<protein>
    <submittedName>
        <fullName evidence="1">Uncharacterized protein</fullName>
    </submittedName>
</protein>